<dbReference type="Gene3D" id="1.20.1250.20">
    <property type="entry name" value="MFS general substrate transporter like domains"/>
    <property type="match status" value="1"/>
</dbReference>
<dbReference type="InterPro" id="IPR020846">
    <property type="entry name" value="MFS_dom"/>
</dbReference>
<feature type="transmembrane region" description="Helical" evidence="6">
    <location>
        <begin position="421"/>
        <end position="442"/>
    </location>
</feature>
<feature type="transmembrane region" description="Helical" evidence="6">
    <location>
        <begin position="38"/>
        <end position="58"/>
    </location>
</feature>
<feature type="transmembrane region" description="Helical" evidence="6">
    <location>
        <begin position="178"/>
        <end position="202"/>
    </location>
</feature>
<feature type="transmembrane region" description="Helical" evidence="6">
    <location>
        <begin position="330"/>
        <end position="348"/>
    </location>
</feature>
<dbReference type="InterPro" id="IPR005829">
    <property type="entry name" value="Sugar_transporter_CS"/>
</dbReference>
<dbReference type="SUPFAM" id="SSF103473">
    <property type="entry name" value="MFS general substrate transporter"/>
    <property type="match status" value="1"/>
</dbReference>
<evidence type="ECO:0000256" key="2">
    <source>
        <dbReference type="ARBA" id="ARBA00022692"/>
    </source>
</evidence>
<keyword evidence="3 6" id="KW-1133">Transmembrane helix</keyword>
<keyword evidence="9" id="KW-1185">Reference proteome</keyword>
<feature type="domain" description="Major facilitator superfamily (MFS) profile" evidence="7">
    <location>
        <begin position="39"/>
        <end position="476"/>
    </location>
</feature>
<gene>
    <name evidence="8" type="ORF">BZM27_37005</name>
</gene>
<feature type="transmembrane region" description="Helical" evidence="6">
    <location>
        <begin position="214"/>
        <end position="237"/>
    </location>
</feature>
<proteinExistence type="predicted"/>
<evidence type="ECO:0000256" key="5">
    <source>
        <dbReference type="SAM" id="MobiDB-lite"/>
    </source>
</evidence>
<evidence type="ECO:0000256" key="6">
    <source>
        <dbReference type="SAM" id="Phobius"/>
    </source>
</evidence>
<dbReference type="PANTHER" id="PTHR23508">
    <property type="entry name" value="CARBOXYLIC ACID TRANSPORTER PROTEIN HOMOLOG"/>
    <property type="match status" value="1"/>
</dbReference>
<comment type="subcellular location">
    <subcellularLocation>
        <location evidence="1">Membrane</location>
        <topology evidence="1">Multi-pass membrane protein</topology>
    </subcellularLocation>
</comment>
<evidence type="ECO:0000256" key="3">
    <source>
        <dbReference type="ARBA" id="ARBA00022989"/>
    </source>
</evidence>
<dbReference type="InterPro" id="IPR011701">
    <property type="entry name" value="MFS"/>
</dbReference>
<feature type="transmembrane region" description="Helical" evidence="6">
    <location>
        <begin position="133"/>
        <end position="150"/>
    </location>
</feature>
<comment type="caution">
    <text evidence="8">The sequence shown here is derived from an EMBL/GenBank/DDBJ whole genome shotgun (WGS) entry which is preliminary data.</text>
</comment>
<accession>A0A4R0X4D1</accession>
<dbReference type="EMBL" id="MWML01000204">
    <property type="protein sequence ID" value="TCG04996.1"/>
    <property type="molecule type" value="Genomic_DNA"/>
</dbReference>
<dbReference type="InterPro" id="IPR036259">
    <property type="entry name" value="MFS_trans_sf"/>
</dbReference>
<dbReference type="Pfam" id="PF07690">
    <property type="entry name" value="MFS_1"/>
    <property type="match status" value="1"/>
</dbReference>
<dbReference type="GO" id="GO:0046943">
    <property type="term" value="F:carboxylic acid transmembrane transporter activity"/>
    <property type="evidence" value="ECO:0007669"/>
    <property type="project" value="TreeGrafter"/>
</dbReference>
<sequence length="481" mass="51537">MKSATTASSAYAPESATKDSPDVAPDYLHRVSRSDVRYATWVCFFAWVFAVYDFILFGTLLPRMGEHFNWAAQTQTTINTWVTFGTAIVALLMGPVVDRLGRRKGIIVAVAGAAICSGLTAAAGWVIGLSAGVGIVLLVVIRSLAGLGYSEQSINAVYLSELYAAVHTDERSARRRGLVYSLVQGGWPIGAMLTAALVTLLYPLGERIFGSGGGWMVSFIFAMFPAIVIAILGRRLVETPQFVSMAKIRSLQRSGNHDEARSFAVSFGLEHDRANNGIKAMFRGNIFRSTVGLSLSTFLNWFAIVIFAVLGTSVLSGSGSTAGKHIEFSSALQVLIISNLAGFLGYVFHGWVGDKIGRRNTVAIGWILGGISFFLMLQAPNGDFWKIVPLYSLGLFFLIGPYSANLFLIGESFPSHIRATAGALVNACGQLGAICAGFGLTYTLSQGGDWVSAALYWGVIPCSLSGLSILLARHVDPMSVR</sequence>
<dbReference type="PANTHER" id="PTHR23508:SF10">
    <property type="entry name" value="CARBOXYLIC ACID TRANSPORTER PROTEIN HOMOLOG"/>
    <property type="match status" value="1"/>
</dbReference>
<keyword evidence="2 6" id="KW-0812">Transmembrane</keyword>
<evidence type="ECO:0000313" key="8">
    <source>
        <dbReference type="EMBL" id="TCG04996.1"/>
    </source>
</evidence>
<dbReference type="PROSITE" id="PS00216">
    <property type="entry name" value="SUGAR_TRANSPORT_1"/>
    <property type="match status" value="1"/>
</dbReference>
<feature type="transmembrane region" description="Helical" evidence="6">
    <location>
        <begin position="291"/>
        <end position="310"/>
    </location>
</feature>
<keyword evidence="4 6" id="KW-0472">Membrane</keyword>
<dbReference type="PROSITE" id="PS50850">
    <property type="entry name" value="MFS"/>
    <property type="match status" value="1"/>
</dbReference>
<organism evidence="8 9">
    <name type="scientific">Paraburkholderia steynii</name>
    <dbReference type="NCBI Taxonomy" id="1245441"/>
    <lineage>
        <taxon>Bacteria</taxon>
        <taxon>Pseudomonadati</taxon>
        <taxon>Pseudomonadota</taxon>
        <taxon>Betaproteobacteria</taxon>
        <taxon>Burkholderiales</taxon>
        <taxon>Burkholderiaceae</taxon>
        <taxon>Paraburkholderia</taxon>
    </lineage>
</organism>
<feature type="transmembrane region" description="Helical" evidence="6">
    <location>
        <begin position="390"/>
        <end position="409"/>
    </location>
</feature>
<feature type="transmembrane region" description="Helical" evidence="6">
    <location>
        <begin position="106"/>
        <end position="127"/>
    </location>
</feature>
<evidence type="ECO:0000256" key="4">
    <source>
        <dbReference type="ARBA" id="ARBA00023136"/>
    </source>
</evidence>
<evidence type="ECO:0000256" key="1">
    <source>
        <dbReference type="ARBA" id="ARBA00004141"/>
    </source>
</evidence>
<feature type="transmembrane region" description="Helical" evidence="6">
    <location>
        <begin position="78"/>
        <end position="97"/>
    </location>
</feature>
<feature type="region of interest" description="Disordered" evidence="5">
    <location>
        <begin position="1"/>
        <end position="20"/>
    </location>
</feature>
<evidence type="ECO:0000313" key="9">
    <source>
        <dbReference type="Proteomes" id="UP000294200"/>
    </source>
</evidence>
<feature type="transmembrane region" description="Helical" evidence="6">
    <location>
        <begin position="454"/>
        <end position="472"/>
    </location>
</feature>
<feature type="transmembrane region" description="Helical" evidence="6">
    <location>
        <begin position="360"/>
        <end position="378"/>
    </location>
</feature>
<dbReference type="GO" id="GO:0005886">
    <property type="term" value="C:plasma membrane"/>
    <property type="evidence" value="ECO:0007669"/>
    <property type="project" value="TreeGrafter"/>
</dbReference>
<protein>
    <submittedName>
        <fullName evidence="8">MFS transporter</fullName>
    </submittedName>
</protein>
<evidence type="ECO:0000259" key="7">
    <source>
        <dbReference type="PROSITE" id="PS50850"/>
    </source>
</evidence>
<reference evidence="8 9" key="1">
    <citation type="submission" date="2017-02" db="EMBL/GenBank/DDBJ databases">
        <title>Paraburkholderia sophoroidis sp. nov. and Paraburkholderia steynii sp. nov. rhizobial symbionts of the fynbos legume Hypocalyptus sophoroides.</title>
        <authorList>
            <person name="Steenkamp E.T."/>
            <person name="Beukes C.W."/>
            <person name="Van Zyl E."/>
            <person name="Avontuur J."/>
            <person name="Chan W.Y."/>
            <person name="Hassen A."/>
            <person name="Palmer M."/>
            <person name="Mthombeni L."/>
            <person name="Phalane F."/>
            <person name="Sereme K."/>
            <person name="Venter S.N."/>
        </authorList>
    </citation>
    <scope>NUCLEOTIDE SEQUENCE [LARGE SCALE GENOMIC DNA]</scope>
    <source>
        <strain evidence="8 9">HC1.1ba</strain>
    </source>
</reference>
<dbReference type="Proteomes" id="UP000294200">
    <property type="component" value="Unassembled WGS sequence"/>
</dbReference>
<name>A0A4R0X4D1_9BURK</name>
<dbReference type="AlphaFoldDB" id="A0A4R0X4D1"/>